<protein>
    <recommendedName>
        <fullName evidence="1">BTB domain-containing protein</fullName>
    </recommendedName>
</protein>
<dbReference type="Gene3D" id="3.30.710.10">
    <property type="entry name" value="Potassium Channel Kv1.1, Chain A"/>
    <property type="match status" value="1"/>
</dbReference>
<evidence type="ECO:0000313" key="2">
    <source>
        <dbReference type="EMBL" id="RPA78454.1"/>
    </source>
</evidence>
<dbReference type="PROSITE" id="PS50097">
    <property type="entry name" value="BTB"/>
    <property type="match status" value="1"/>
</dbReference>
<dbReference type="InterPro" id="IPR011333">
    <property type="entry name" value="SKP1/BTB/POZ_sf"/>
</dbReference>
<dbReference type="AlphaFoldDB" id="A0A3N4I9L2"/>
<dbReference type="STRING" id="1160509.A0A3N4I9L2"/>
<reference evidence="2 3" key="1">
    <citation type="journal article" date="2018" name="Nat. Ecol. Evol.">
        <title>Pezizomycetes genomes reveal the molecular basis of ectomycorrhizal truffle lifestyle.</title>
        <authorList>
            <person name="Murat C."/>
            <person name="Payen T."/>
            <person name="Noel B."/>
            <person name="Kuo A."/>
            <person name="Morin E."/>
            <person name="Chen J."/>
            <person name="Kohler A."/>
            <person name="Krizsan K."/>
            <person name="Balestrini R."/>
            <person name="Da Silva C."/>
            <person name="Montanini B."/>
            <person name="Hainaut M."/>
            <person name="Levati E."/>
            <person name="Barry K.W."/>
            <person name="Belfiori B."/>
            <person name="Cichocki N."/>
            <person name="Clum A."/>
            <person name="Dockter R.B."/>
            <person name="Fauchery L."/>
            <person name="Guy J."/>
            <person name="Iotti M."/>
            <person name="Le Tacon F."/>
            <person name="Lindquist E.A."/>
            <person name="Lipzen A."/>
            <person name="Malagnac F."/>
            <person name="Mello A."/>
            <person name="Molinier V."/>
            <person name="Miyauchi S."/>
            <person name="Poulain J."/>
            <person name="Riccioni C."/>
            <person name="Rubini A."/>
            <person name="Sitrit Y."/>
            <person name="Splivallo R."/>
            <person name="Traeger S."/>
            <person name="Wang M."/>
            <person name="Zifcakova L."/>
            <person name="Wipf D."/>
            <person name="Zambonelli A."/>
            <person name="Paolocci F."/>
            <person name="Nowrousian M."/>
            <person name="Ottonello S."/>
            <person name="Baldrian P."/>
            <person name="Spatafora J.W."/>
            <person name="Henrissat B."/>
            <person name="Nagy L.G."/>
            <person name="Aury J.M."/>
            <person name="Wincker P."/>
            <person name="Grigoriev I.V."/>
            <person name="Bonfante P."/>
            <person name="Martin F.M."/>
        </authorList>
    </citation>
    <scope>NUCLEOTIDE SEQUENCE [LARGE SCALE GENOMIC DNA]</scope>
    <source>
        <strain evidence="2 3">RN42</strain>
    </source>
</reference>
<dbReference type="EMBL" id="ML119711">
    <property type="protein sequence ID" value="RPA78454.1"/>
    <property type="molecule type" value="Genomic_DNA"/>
</dbReference>
<evidence type="ECO:0000313" key="3">
    <source>
        <dbReference type="Proteomes" id="UP000275078"/>
    </source>
</evidence>
<gene>
    <name evidence="2" type="ORF">BJ508DRAFT_155817</name>
</gene>
<dbReference type="InterPro" id="IPR000210">
    <property type="entry name" value="BTB/POZ_dom"/>
</dbReference>
<dbReference type="CDD" id="cd18186">
    <property type="entry name" value="BTB_POZ_ZBTB_KLHL-like"/>
    <property type="match status" value="1"/>
</dbReference>
<organism evidence="2 3">
    <name type="scientific">Ascobolus immersus RN42</name>
    <dbReference type="NCBI Taxonomy" id="1160509"/>
    <lineage>
        <taxon>Eukaryota</taxon>
        <taxon>Fungi</taxon>
        <taxon>Dikarya</taxon>
        <taxon>Ascomycota</taxon>
        <taxon>Pezizomycotina</taxon>
        <taxon>Pezizomycetes</taxon>
        <taxon>Pezizales</taxon>
        <taxon>Ascobolaceae</taxon>
        <taxon>Ascobolus</taxon>
    </lineage>
</organism>
<accession>A0A3N4I9L2</accession>
<keyword evidence="3" id="KW-1185">Reference proteome</keyword>
<proteinExistence type="predicted"/>
<feature type="domain" description="BTB" evidence="1">
    <location>
        <begin position="89"/>
        <end position="165"/>
    </location>
</feature>
<dbReference type="PANTHER" id="PTHR47843">
    <property type="entry name" value="BTB DOMAIN-CONTAINING PROTEIN-RELATED"/>
    <property type="match status" value="1"/>
</dbReference>
<dbReference type="SUPFAM" id="SSF54695">
    <property type="entry name" value="POZ domain"/>
    <property type="match status" value="1"/>
</dbReference>
<sequence>MVLCQTTRGGRCGSQSFAIHCKQCGSNQNCTEDRHYCADNACSGCRAILLAGSAKMSTTAAPTTTNVPKAFSNSFLSPVVRITLAPPLSSSTISLASLSHESAEQTYYLHSALLSQHSTYFTSLLSFTSNSQTSPNVTLSEPVDDPAAFARFVEFLYCADYSIPETPVTVHHGHSIGGGSTLDLASVVGALTVHAKCYALGERLMAPGFKSLALAKLKAGLKALALFAPNTANSSMAHTWIPAVVETIRIIYEGTHRPYSSQQENYEWAERVERKAEELGVVQMPPAKPYSYGSRHKEKGNEIVRALIESNDPARQVLANFCAVKVEVLKTREEFRYMLKEWGEFAEDLVLEVMGPGGMRN</sequence>
<dbReference type="Pfam" id="PF00651">
    <property type="entry name" value="BTB"/>
    <property type="match status" value="1"/>
</dbReference>
<name>A0A3N4I9L2_ASCIM</name>
<dbReference type="Proteomes" id="UP000275078">
    <property type="component" value="Unassembled WGS sequence"/>
</dbReference>
<evidence type="ECO:0000259" key="1">
    <source>
        <dbReference type="PROSITE" id="PS50097"/>
    </source>
</evidence>